<protein>
    <submittedName>
        <fullName evidence="1">Uncharacterized protein</fullName>
    </submittedName>
</protein>
<dbReference type="AlphaFoldDB" id="A0A923MKE7"/>
<dbReference type="Proteomes" id="UP000620327">
    <property type="component" value="Unassembled WGS sequence"/>
</dbReference>
<gene>
    <name evidence="1" type="ORF">H8Z83_09265</name>
</gene>
<comment type="caution">
    <text evidence="1">The sequence shown here is derived from an EMBL/GenBank/DDBJ whole genome shotgun (WGS) entry which is preliminary data.</text>
</comment>
<name>A0A923MKE7_9FIRM</name>
<evidence type="ECO:0000313" key="1">
    <source>
        <dbReference type="EMBL" id="MBC5770507.1"/>
    </source>
</evidence>
<organism evidence="1 2">
    <name type="scientific">Dysosmobacter segnis</name>
    <dbReference type="NCBI Taxonomy" id="2763042"/>
    <lineage>
        <taxon>Bacteria</taxon>
        <taxon>Bacillati</taxon>
        <taxon>Bacillota</taxon>
        <taxon>Clostridia</taxon>
        <taxon>Eubacteriales</taxon>
        <taxon>Oscillospiraceae</taxon>
        <taxon>Dysosmobacter</taxon>
    </lineage>
</organism>
<sequence>MKELSQIRMAVLDALRGAGIQAMEVFPEKQAMAYSGVVAAVGVGAASGKTAGFCHYLGEMKDPETQAVRERYGKELFGQITVELRANRAADCERGCETATEVLLGGLPEGVRTGELTWEAICWEKTTGMFLRRGVLECRALFLTESAVESGEFLDFRLKGVMSE</sequence>
<reference evidence="1" key="1">
    <citation type="submission" date="2020-08" db="EMBL/GenBank/DDBJ databases">
        <title>Genome public.</title>
        <authorList>
            <person name="Liu C."/>
            <person name="Sun Q."/>
        </authorList>
    </citation>
    <scope>NUCLEOTIDE SEQUENCE</scope>
    <source>
        <strain evidence="1">BX15</strain>
    </source>
</reference>
<dbReference type="EMBL" id="JACOQI010000007">
    <property type="protein sequence ID" value="MBC5770507.1"/>
    <property type="molecule type" value="Genomic_DNA"/>
</dbReference>
<evidence type="ECO:0000313" key="2">
    <source>
        <dbReference type="Proteomes" id="UP000620327"/>
    </source>
</evidence>
<keyword evidence="2" id="KW-1185">Reference proteome</keyword>
<accession>A0A923MKE7</accession>
<proteinExistence type="predicted"/>
<dbReference type="RefSeq" id="WP_187014755.1">
    <property type="nucleotide sequence ID" value="NZ_JACOQI010000007.1"/>
</dbReference>